<dbReference type="RefSeq" id="WP_128147866.1">
    <property type="nucleotide sequence ID" value="NZ_SAVB01000005.1"/>
</dbReference>
<keyword evidence="1" id="KW-0812">Transmembrane</keyword>
<keyword evidence="3" id="KW-1185">Reference proteome</keyword>
<keyword evidence="1" id="KW-0472">Membrane</keyword>
<sequence length="150" mass="16716">MRYIFVFVLPVVAATVLFYASFGMRQEAHRASADVLVLVLSEEADAGLKLQKMIENGVPPVFQRLRILAFGAMICAAGVASLAIPMEYSIKRQIDMMTAMVAGFCVAKEVIGFSFFNWLDFWKSMIPCLALAAFVVWLRPAIRNMRNNAT</sequence>
<dbReference type="AlphaFoldDB" id="A0A443LP14"/>
<proteinExistence type="predicted"/>
<evidence type="ECO:0000256" key="1">
    <source>
        <dbReference type="SAM" id="Phobius"/>
    </source>
</evidence>
<gene>
    <name evidence="2" type="ORF">EOW65_04845</name>
</gene>
<organism evidence="2 3">
    <name type="scientific">Paenirhodobacter ferrireducens</name>
    <dbReference type="NCBI Taxonomy" id="1215032"/>
    <lineage>
        <taxon>Bacteria</taxon>
        <taxon>Pseudomonadati</taxon>
        <taxon>Pseudomonadota</taxon>
        <taxon>Alphaproteobacteria</taxon>
        <taxon>Rhodobacterales</taxon>
        <taxon>Rhodobacter group</taxon>
        <taxon>Paenirhodobacter</taxon>
    </lineage>
</organism>
<dbReference type="Proteomes" id="UP000286594">
    <property type="component" value="Unassembled WGS sequence"/>
</dbReference>
<evidence type="ECO:0000313" key="3">
    <source>
        <dbReference type="Proteomes" id="UP000286594"/>
    </source>
</evidence>
<reference evidence="2 3" key="1">
    <citation type="submission" date="2019-01" db="EMBL/GenBank/DDBJ databases">
        <title>Sinorhodobacter populi sp. nov. isolated from the symptomatic bark tissue of Populus euramericana canker.</title>
        <authorList>
            <person name="Xu G."/>
        </authorList>
    </citation>
    <scope>NUCLEOTIDE SEQUENCE [LARGE SCALE GENOMIC DNA]</scope>
    <source>
        <strain evidence="2 3">CCTCC AB2012026</strain>
    </source>
</reference>
<accession>A0A443LP14</accession>
<keyword evidence="1" id="KW-1133">Transmembrane helix</keyword>
<feature type="transmembrane region" description="Helical" evidence="1">
    <location>
        <begin position="121"/>
        <end position="138"/>
    </location>
</feature>
<name>A0A443LP14_9RHOB</name>
<feature type="transmembrane region" description="Helical" evidence="1">
    <location>
        <begin position="65"/>
        <end position="84"/>
    </location>
</feature>
<protein>
    <submittedName>
        <fullName evidence="2">Uncharacterized protein</fullName>
    </submittedName>
</protein>
<comment type="caution">
    <text evidence="2">The sequence shown here is derived from an EMBL/GenBank/DDBJ whole genome shotgun (WGS) entry which is preliminary data.</text>
</comment>
<evidence type="ECO:0000313" key="2">
    <source>
        <dbReference type="EMBL" id="RWR50889.1"/>
    </source>
</evidence>
<dbReference type="EMBL" id="SAVB01000005">
    <property type="protein sequence ID" value="RWR50889.1"/>
    <property type="molecule type" value="Genomic_DNA"/>
</dbReference>